<evidence type="ECO:0000313" key="1">
    <source>
        <dbReference type="EMBL" id="MDQ0536562.1"/>
    </source>
</evidence>
<protein>
    <submittedName>
        <fullName evidence="1">Uncharacterized protein</fullName>
    </submittedName>
</protein>
<name>A0ABU0MSU7_9PROT</name>
<proteinExistence type="predicted"/>
<gene>
    <name evidence="1" type="ORF">QO018_005459</name>
</gene>
<keyword evidence="2" id="KW-1185">Reference proteome</keyword>
<reference evidence="1 2" key="1">
    <citation type="submission" date="2023-07" db="EMBL/GenBank/DDBJ databases">
        <title>Genomic Encyclopedia of Type Strains, Phase IV (KMG-IV): sequencing the most valuable type-strain genomes for metagenomic binning, comparative biology and taxonomic classification.</title>
        <authorList>
            <person name="Goeker M."/>
        </authorList>
    </citation>
    <scope>NUCLEOTIDE SEQUENCE [LARGE SCALE GENOMIC DNA]</scope>
    <source>
        <strain evidence="1 2">DSM 19922</strain>
    </source>
</reference>
<sequence>MMQTHAFGRADDRPSIQGSVRVTLQAAVKDALQMIERDGCRSVRISIDVDLNSLDADRVMIRIRHLATLDL</sequence>
<dbReference type="RefSeq" id="WP_209989315.1">
    <property type="nucleotide sequence ID" value="NZ_JAGINO010000028.1"/>
</dbReference>
<dbReference type="Proteomes" id="UP001244552">
    <property type="component" value="Unassembled WGS sequence"/>
</dbReference>
<accession>A0ABU0MSU7</accession>
<organism evidence="1 2">
    <name type="scientific">Azospirillum picis</name>
    <dbReference type="NCBI Taxonomy" id="488438"/>
    <lineage>
        <taxon>Bacteria</taxon>
        <taxon>Pseudomonadati</taxon>
        <taxon>Pseudomonadota</taxon>
        <taxon>Alphaproteobacteria</taxon>
        <taxon>Rhodospirillales</taxon>
        <taxon>Azospirillaceae</taxon>
        <taxon>Azospirillum</taxon>
    </lineage>
</organism>
<evidence type="ECO:0000313" key="2">
    <source>
        <dbReference type="Proteomes" id="UP001244552"/>
    </source>
</evidence>
<comment type="caution">
    <text evidence="1">The sequence shown here is derived from an EMBL/GenBank/DDBJ whole genome shotgun (WGS) entry which is preliminary data.</text>
</comment>
<dbReference type="EMBL" id="JAUSVU010000028">
    <property type="protein sequence ID" value="MDQ0536562.1"/>
    <property type="molecule type" value="Genomic_DNA"/>
</dbReference>